<evidence type="ECO:0000313" key="3">
    <source>
        <dbReference type="Proteomes" id="UP000670947"/>
    </source>
</evidence>
<dbReference type="InterPro" id="IPR004360">
    <property type="entry name" value="Glyas_Fos-R_dOase_dom"/>
</dbReference>
<feature type="domain" description="VOC" evidence="1">
    <location>
        <begin position="13"/>
        <end position="143"/>
    </location>
</feature>
<evidence type="ECO:0000313" key="2">
    <source>
        <dbReference type="EMBL" id="MBO7747100.1"/>
    </source>
</evidence>
<name>A0ABS3WG50_9BACL</name>
<dbReference type="CDD" id="cd06587">
    <property type="entry name" value="VOC"/>
    <property type="match status" value="1"/>
</dbReference>
<reference evidence="2 3" key="1">
    <citation type="submission" date="2021-03" db="EMBL/GenBank/DDBJ databases">
        <title>Paenibacillus artemisicola MWE-103 whole genome sequence.</title>
        <authorList>
            <person name="Ham Y.J."/>
        </authorList>
    </citation>
    <scope>NUCLEOTIDE SEQUENCE [LARGE SCALE GENOMIC DNA]</scope>
    <source>
        <strain evidence="2 3">MWE-103</strain>
    </source>
</reference>
<dbReference type="SUPFAM" id="SSF54593">
    <property type="entry name" value="Glyoxalase/Bleomycin resistance protein/Dihydroxybiphenyl dioxygenase"/>
    <property type="match status" value="1"/>
</dbReference>
<keyword evidence="3" id="KW-1185">Reference proteome</keyword>
<proteinExistence type="predicted"/>
<dbReference type="Pfam" id="PF00903">
    <property type="entry name" value="Glyoxalase"/>
    <property type="match status" value="1"/>
</dbReference>
<organism evidence="2 3">
    <name type="scientific">Paenibacillus artemisiicola</name>
    <dbReference type="NCBI Taxonomy" id="1172618"/>
    <lineage>
        <taxon>Bacteria</taxon>
        <taxon>Bacillati</taxon>
        <taxon>Bacillota</taxon>
        <taxon>Bacilli</taxon>
        <taxon>Bacillales</taxon>
        <taxon>Paenibacillaceae</taxon>
        <taxon>Paenibacillus</taxon>
    </lineage>
</organism>
<dbReference type="PANTHER" id="PTHR36503:SF1">
    <property type="entry name" value="BLR2520 PROTEIN"/>
    <property type="match status" value="1"/>
</dbReference>
<gene>
    <name evidence="2" type="ORF">I8J29_23140</name>
</gene>
<dbReference type="PANTHER" id="PTHR36503">
    <property type="entry name" value="BLR2520 PROTEIN"/>
    <property type="match status" value="1"/>
</dbReference>
<protein>
    <submittedName>
        <fullName evidence="2">VOC family protein</fullName>
    </submittedName>
</protein>
<accession>A0ABS3WG50</accession>
<evidence type="ECO:0000259" key="1">
    <source>
        <dbReference type="PROSITE" id="PS51819"/>
    </source>
</evidence>
<dbReference type="EMBL" id="JAGGDJ010000027">
    <property type="protein sequence ID" value="MBO7747100.1"/>
    <property type="molecule type" value="Genomic_DNA"/>
</dbReference>
<dbReference type="InterPro" id="IPR037523">
    <property type="entry name" value="VOC_core"/>
</dbReference>
<dbReference type="PROSITE" id="PS51819">
    <property type="entry name" value="VOC"/>
    <property type="match status" value="1"/>
</dbReference>
<dbReference type="Proteomes" id="UP000670947">
    <property type="component" value="Unassembled WGS sequence"/>
</dbReference>
<dbReference type="RefSeq" id="WP_208849824.1">
    <property type="nucleotide sequence ID" value="NZ_JAGGDJ010000027.1"/>
</dbReference>
<sequence>MPNKKTNPADVIGYCCLRFPVTDLKASVAFYGEVLGYDLVSADYAFGEAHIALKNGNGPSIFLMETKPEAIAPLRFEFPRPFWVTNGQRQVTMIELLTNDLLALHERVQQAGARIDAEPAFTEEFGYFTFYDPDGHFFRAVEERGE</sequence>
<dbReference type="Gene3D" id="3.10.180.10">
    <property type="entry name" value="2,3-Dihydroxybiphenyl 1,2-Dioxygenase, domain 1"/>
    <property type="match status" value="1"/>
</dbReference>
<comment type="caution">
    <text evidence="2">The sequence shown here is derived from an EMBL/GenBank/DDBJ whole genome shotgun (WGS) entry which is preliminary data.</text>
</comment>
<dbReference type="InterPro" id="IPR029068">
    <property type="entry name" value="Glyas_Bleomycin-R_OHBP_Dase"/>
</dbReference>